<protein>
    <recommendedName>
        <fullName evidence="3">Flagellar assembly protein FliH</fullName>
    </recommendedName>
</protein>
<sequence length="195" mass="21321">MTRIILEDFGQSARPAPVHETVTQDVPDAGFDEAYNAGWDDAMAQVDAEQGRVSEKLRERLLLLERDQQAAVASAISALEPLLHDVFDKLLPRAAERSFIPLLLEEVEQVLADGAGHLVILVAPEEAASLARLLERSDLSPDQVSVKSEPALSLSQALVRWDDQERRIDLEAALSALDQALETFLASVEMDPSDG</sequence>
<name>A0ABQ4NM30_9RHOB</name>
<proteinExistence type="predicted"/>
<dbReference type="Proteomes" id="UP000786693">
    <property type="component" value="Unassembled WGS sequence"/>
</dbReference>
<reference evidence="1 2" key="1">
    <citation type="submission" date="2021-05" db="EMBL/GenBank/DDBJ databases">
        <title>Bacteria Genome sequencing.</title>
        <authorList>
            <person name="Takabe Y."/>
            <person name="Nakajima Y."/>
            <person name="Suzuki S."/>
            <person name="Shiozaki T."/>
        </authorList>
    </citation>
    <scope>NUCLEOTIDE SEQUENCE [LARGE SCALE GENOMIC DNA]</scope>
    <source>
        <strain evidence="1 2">AI_62</strain>
    </source>
</reference>
<keyword evidence="2" id="KW-1185">Reference proteome</keyword>
<evidence type="ECO:0000313" key="1">
    <source>
        <dbReference type="EMBL" id="GIT95473.1"/>
    </source>
</evidence>
<dbReference type="RefSeq" id="WP_220748962.1">
    <property type="nucleotide sequence ID" value="NZ_BPFH01000003.1"/>
</dbReference>
<evidence type="ECO:0008006" key="3">
    <source>
        <dbReference type="Google" id="ProtNLM"/>
    </source>
</evidence>
<accession>A0ABQ4NM30</accession>
<comment type="caution">
    <text evidence="1">The sequence shown here is derived from an EMBL/GenBank/DDBJ whole genome shotgun (WGS) entry which is preliminary data.</text>
</comment>
<dbReference type="EMBL" id="BPFH01000003">
    <property type="protein sequence ID" value="GIT95473.1"/>
    <property type="molecule type" value="Genomic_DNA"/>
</dbReference>
<organism evidence="1 2">
    <name type="scientific">Jannaschia pagri</name>
    <dbReference type="NCBI Taxonomy" id="2829797"/>
    <lineage>
        <taxon>Bacteria</taxon>
        <taxon>Pseudomonadati</taxon>
        <taxon>Pseudomonadota</taxon>
        <taxon>Alphaproteobacteria</taxon>
        <taxon>Rhodobacterales</taxon>
        <taxon>Roseobacteraceae</taxon>
        <taxon>Jannaschia</taxon>
    </lineage>
</organism>
<evidence type="ECO:0000313" key="2">
    <source>
        <dbReference type="Proteomes" id="UP000786693"/>
    </source>
</evidence>
<gene>
    <name evidence="1" type="ORF">JANAI62_20960</name>
</gene>